<comment type="caution">
    <text evidence="1">The sequence shown here is derived from an EMBL/GenBank/DDBJ whole genome shotgun (WGS) entry which is preliminary data.</text>
</comment>
<reference evidence="1 2" key="1">
    <citation type="journal article" date="2011" name="Stand. Genomic Sci.">
        <title>Non-contiguous finished genome sequence and contextual data of the filamentous soil bacterium Ktedonobacter racemifer type strain (SOSP1-21).</title>
        <authorList>
            <person name="Chang Y.J."/>
            <person name="Land M."/>
            <person name="Hauser L."/>
            <person name="Chertkov O."/>
            <person name="Del Rio T.G."/>
            <person name="Nolan M."/>
            <person name="Copeland A."/>
            <person name="Tice H."/>
            <person name="Cheng J.F."/>
            <person name="Lucas S."/>
            <person name="Han C."/>
            <person name="Goodwin L."/>
            <person name="Pitluck S."/>
            <person name="Ivanova N."/>
            <person name="Ovchinikova G."/>
            <person name="Pati A."/>
            <person name="Chen A."/>
            <person name="Palaniappan K."/>
            <person name="Mavromatis K."/>
            <person name="Liolios K."/>
            <person name="Brettin T."/>
            <person name="Fiebig A."/>
            <person name="Rohde M."/>
            <person name="Abt B."/>
            <person name="Goker M."/>
            <person name="Detter J.C."/>
            <person name="Woyke T."/>
            <person name="Bristow J."/>
            <person name="Eisen J.A."/>
            <person name="Markowitz V."/>
            <person name="Hugenholtz P."/>
            <person name="Kyrpides N.C."/>
            <person name="Klenk H.P."/>
            <person name="Lapidus A."/>
        </authorList>
    </citation>
    <scope>NUCLEOTIDE SEQUENCE [LARGE SCALE GENOMIC DNA]</scope>
    <source>
        <strain evidence="2">DSM 44963</strain>
    </source>
</reference>
<dbReference type="STRING" id="485913.Krac_4928"/>
<proteinExistence type="predicted"/>
<name>D6TU23_KTERA</name>
<evidence type="ECO:0000313" key="2">
    <source>
        <dbReference type="Proteomes" id="UP000004508"/>
    </source>
</evidence>
<organism evidence="1 2">
    <name type="scientific">Ktedonobacter racemifer DSM 44963</name>
    <dbReference type="NCBI Taxonomy" id="485913"/>
    <lineage>
        <taxon>Bacteria</taxon>
        <taxon>Bacillati</taxon>
        <taxon>Chloroflexota</taxon>
        <taxon>Ktedonobacteria</taxon>
        <taxon>Ktedonobacterales</taxon>
        <taxon>Ktedonobacteraceae</taxon>
        <taxon>Ktedonobacter</taxon>
    </lineage>
</organism>
<dbReference type="AlphaFoldDB" id="D6TU23"/>
<dbReference type="RefSeq" id="WP_007915003.1">
    <property type="nucleotide sequence ID" value="NZ_ADVG01000003.1"/>
</dbReference>
<gene>
    <name evidence="1" type="ORF">Krac_4928</name>
</gene>
<accession>D6TU23</accession>
<dbReference type="InParanoid" id="D6TU23"/>
<dbReference type="Proteomes" id="UP000004508">
    <property type="component" value="Unassembled WGS sequence"/>
</dbReference>
<keyword evidence="2" id="KW-1185">Reference proteome</keyword>
<protein>
    <submittedName>
        <fullName evidence="1">Uncharacterized protein</fullName>
    </submittedName>
</protein>
<dbReference type="EMBL" id="ADVG01000003">
    <property type="protein sequence ID" value="EFH83924.1"/>
    <property type="molecule type" value="Genomic_DNA"/>
</dbReference>
<sequence>MAPQISQDNFFIPLEFWDLQQSWNQVIFEYGEYVYVLEGDIDDYIDGYHCWFRGRKERYIEEWEAALKVARHIIKQKYSDRRC</sequence>
<evidence type="ECO:0000313" key="1">
    <source>
        <dbReference type="EMBL" id="EFH83924.1"/>
    </source>
</evidence>